<evidence type="ECO:0000313" key="3">
    <source>
        <dbReference type="Proteomes" id="UP000765509"/>
    </source>
</evidence>
<keyword evidence="3" id="KW-1185">Reference proteome</keyword>
<feature type="region of interest" description="Disordered" evidence="1">
    <location>
        <begin position="85"/>
        <end position="160"/>
    </location>
</feature>
<accession>A0A9Q3C1D0</accession>
<dbReference type="EMBL" id="AVOT02003926">
    <property type="protein sequence ID" value="MBW0474935.1"/>
    <property type="molecule type" value="Genomic_DNA"/>
</dbReference>
<evidence type="ECO:0000256" key="1">
    <source>
        <dbReference type="SAM" id="MobiDB-lite"/>
    </source>
</evidence>
<feature type="compositionally biased region" description="Polar residues" evidence="1">
    <location>
        <begin position="224"/>
        <end position="240"/>
    </location>
</feature>
<dbReference type="Proteomes" id="UP000765509">
    <property type="component" value="Unassembled WGS sequence"/>
</dbReference>
<feature type="compositionally biased region" description="Polar residues" evidence="1">
    <location>
        <begin position="107"/>
        <end position="122"/>
    </location>
</feature>
<feature type="region of interest" description="Disordered" evidence="1">
    <location>
        <begin position="224"/>
        <end position="266"/>
    </location>
</feature>
<proteinExistence type="predicted"/>
<evidence type="ECO:0000313" key="2">
    <source>
        <dbReference type="EMBL" id="MBW0474935.1"/>
    </source>
</evidence>
<reference evidence="2" key="1">
    <citation type="submission" date="2021-03" db="EMBL/GenBank/DDBJ databases">
        <title>Draft genome sequence of rust myrtle Austropuccinia psidii MF-1, a brazilian biotype.</title>
        <authorList>
            <person name="Quecine M.C."/>
            <person name="Pachon D.M.R."/>
            <person name="Bonatelli M.L."/>
            <person name="Correr F.H."/>
            <person name="Franceschini L.M."/>
            <person name="Leite T.F."/>
            <person name="Margarido G.R.A."/>
            <person name="Almeida C.A."/>
            <person name="Ferrarezi J.A."/>
            <person name="Labate C.A."/>
        </authorList>
    </citation>
    <scope>NUCLEOTIDE SEQUENCE</scope>
    <source>
        <strain evidence="2">MF-1</strain>
    </source>
</reference>
<feature type="compositionally biased region" description="Polar residues" evidence="1">
    <location>
        <begin position="132"/>
        <end position="156"/>
    </location>
</feature>
<protein>
    <submittedName>
        <fullName evidence="2">Uncharacterized protein</fullName>
    </submittedName>
</protein>
<organism evidence="2 3">
    <name type="scientific">Austropuccinia psidii MF-1</name>
    <dbReference type="NCBI Taxonomy" id="1389203"/>
    <lineage>
        <taxon>Eukaryota</taxon>
        <taxon>Fungi</taxon>
        <taxon>Dikarya</taxon>
        <taxon>Basidiomycota</taxon>
        <taxon>Pucciniomycotina</taxon>
        <taxon>Pucciniomycetes</taxon>
        <taxon>Pucciniales</taxon>
        <taxon>Sphaerophragmiaceae</taxon>
        <taxon>Austropuccinia</taxon>
    </lineage>
</organism>
<comment type="caution">
    <text evidence="2">The sequence shown here is derived from an EMBL/GenBank/DDBJ whole genome shotgun (WGS) entry which is preliminary data.</text>
</comment>
<gene>
    <name evidence="2" type="ORF">O181_014650</name>
</gene>
<feature type="compositionally biased region" description="Polar residues" evidence="1">
    <location>
        <begin position="89"/>
        <end position="99"/>
    </location>
</feature>
<name>A0A9Q3C1D0_9BASI</name>
<dbReference type="AlphaFoldDB" id="A0A9Q3C1D0"/>
<sequence>MIGFSVFRVFSTTDKSKLYFGISRNLVRQVNIETESTATSIIPSSTSNYEYNSTVIIAQNNQPEPICSELINLDISNTLQKAKDLPNRASHNPSNSSQKGYRHDYGRSQSAKEGQGSVNGSQPDKLCHSEADNTSLPSNRSDTATRSLNGHIQSQPEGLHQCIASQRVPDPFRSVKKLHDFLPDCEKIPGPSQNLQFTIWMASIYGKEKYEAFNSRIEGKNCSTTQASAKNSPSSQQQLFQHEKEAKSSKHGQRQGTSYKPLQPGLQDAMENVFQMARKIRKPDQNIRNHF</sequence>